<dbReference type="EMBL" id="NNAY01002304">
    <property type="protein sequence ID" value="OXU21571.1"/>
    <property type="molecule type" value="Genomic_DNA"/>
</dbReference>
<proteinExistence type="predicted"/>
<gene>
    <name evidence="2" type="ORF">TSAR_008254</name>
</gene>
<evidence type="ECO:0000313" key="2">
    <source>
        <dbReference type="EMBL" id="OXU21571.1"/>
    </source>
</evidence>
<protein>
    <submittedName>
        <fullName evidence="2">Uncharacterized protein</fullName>
    </submittedName>
</protein>
<organism evidence="2 3">
    <name type="scientific">Trichomalopsis sarcophagae</name>
    <dbReference type="NCBI Taxonomy" id="543379"/>
    <lineage>
        <taxon>Eukaryota</taxon>
        <taxon>Metazoa</taxon>
        <taxon>Ecdysozoa</taxon>
        <taxon>Arthropoda</taxon>
        <taxon>Hexapoda</taxon>
        <taxon>Insecta</taxon>
        <taxon>Pterygota</taxon>
        <taxon>Neoptera</taxon>
        <taxon>Endopterygota</taxon>
        <taxon>Hymenoptera</taxon>
        <taxon>Apocrita</taxon>
        <taxon>Proctotrupomorpha</taxon>
        <taxon>Chalcidoidea</taxon>
        <taxon>Pteromalidae</taxon>
        <taxon>Pteromalinae</taxon>
        <taxon>Trichomalopsis</taxon>
    </lineage>
</organism>
<evidence type="ECO:0000313" key="3">
    <source>
        <dbReference type="Proteomes" id="UP000215335"/>
    </source>
</evidence>
<sequence length="435" mass="50618">MFFFGVSESQCQPFIPPDKSASRKILSFTMGIKAFEKYIPICEFLSEINSVSLLKRFFQECLRSGLNVPTKLIIDHYWNILISVNLVFNVNVSLESYLTMCYRNLIEKDEELPRCLIKTDIRFLLIKVKNWECMSSVLLQSAKKFFLYCIILLSSQDNLVDFKNLLRKIFAIAYSKYQNENTDAFIQFITTEIKNKQINSSYDNKYFEETENYYKDFIDFEITENLNYNNCKLLLCIQFPLWTQIMVMLQESKDISILKDHKEELKKYLIDSCSDFKCTPDNYLLYSIEHNESKILYARDFLKHNAIKNRNVGLDDTYLYYEENWKGLNPSENMTEESDVSDSESSDVYSDSNSITGENDDILMTSLHDINNTSISEIIDSICAKLNETKCETEQNVVEEDISPICTTNQTLDAKIDADSIAAKIGKYLRPCPEI</sequence>
<comment type="caution">
    <text evidence="2">The sequence shown here is derived from an EMBL/GenBank/DDBJ whole genome shotgun (WGS) entry which is preliminary data.</text>
</comment>
<evidence type="ECO:0000256" key="1">
    <source>
        <dbReference type="SAM" id="MobiDB-lite"/>
    </source>
</evidence>
<reference evidence="2 3" key="1">
    <citation type="journal article" date="2017" name="Curr. Biol.">
        <title>The Evolution of Venom by Co-option of Single-Copy Genes.</title>
        <authorList>
            <person name="Martinson E.O."/>
            <person name="Mrinalini"/>
            <person name="Kelkar Y.D."/>
            <person name="Chang C.H."/>
            <person name="Werren J.H."/>
        </authorList>
    </citation>
    <scope>NUCLEOTIDE SEQUENCE [LARGE SCALE GENOMIC DNA]</scope>
    <source>
        <strain evidence="2 3">Alberta</strain>
        <tissue evidence="2">Whole body</tissue>
    </source>
</reference>
<feature type="compositionally biased region" description="Acidic residues" evidence="1">
    <location>
        <begin position="334"/>
        <end position="345"/>
    </location>
</feature>
<feature type="region of interest" description="Disordered" evidence="1">
    <location>
        <begin position="330"/>
        <end position="353"/>
    </location>
</feature>
<name>A0A232ET88_9HYME</name>
<dbReference type="AlphaFoldDB" id="A0A232ET88"/>
<keyword evidence="3" id="KW-1185">Reference proteome</keyword>
<accession>A0A232ET88</accession>
<dbReference type="Proteomes" id="UP000215335">
    <property type="component" value="Unassembled WGS sequence"/>
</dbReference>